<feature type="compositionally biased region" description="Polar residues" evidence="1">
    <location>
        <begin position="35"/>
        <end position="45"/>
    </location>
</feature>
<keyword evidence="3" id="KW-1185">Reference proteome</keyword>
<evidence type="ECO:0000313" key="3">
    <source>
        <dbReference type="Proteomes" id="UP001266305"/>
    </source>
</evidence>
<dbReference type="Proteomes" id="UP001266305">
    <property type="component" value="Unassembled WGS sequence"/>
</dbReference>
<evidence type="ECO:0000313" key="2">
    <source>
        <dbReference type="EMBL" id="KAK2107785.1"/>
    </source>
</evidence>
<gene>
    <name evidence="2" type="ORF">P7K49_012950</name>
</gene>
<organism evidence="2 3">
    <name type="scientific">Saguinus oedipus</name>
    <name type="common">Cotton-top tamarin</name>
    <name type="synonym">Oedipomidas oedipus</name>
    <dbReference type="NCBI Taxonomy" id="9490"/>
    <lineage>
        <taxon>Eukaryota</taxon>
        <taxon>Metazoa</taxon>
        <taxon>Chordata</taxon>
        <taxon>Craniata</taxon>
        <taxon>Vertebrata</taxon>
        <taxon>Euteleostomi</taxon>
        <taxon>Mammalia</taxon>
        <taxon>Eutheria</taxon>
        <taxon>Euarchontoglires</taxon>
        <taxon>Primates</taxon>
        <taxon>Haplorrhini</taxon>
        <taxon>Platyrrhini</taxon>
        <taxon>Cebidae</taxon>
        <taxon>Callitrichinae</taxon>
        <taxon>Saguinus</taxon>
    </lineage>
</organism>
<dbReference type="EMBL" id="JASSZA010000006">
    <property type="protein sequence ID" value="KAK2107785.1"/>
    <property type="molecule type" value="Genomic_DNA"/>
</dbReference>
<reference evidence="2 3" key="1">
    <citation type="submission" date="2023-05" db="EMBL/GenBank/DDBJ databases">
        <title>B98-5 Cell Line De Novo Hybrid Assembly: An Optical Mapping Approach.</title>
        <authorList>
            <person name="Kananen K."/>
            <person name="Auerbach J.A."/>
            <person name="Kautto E."/>
            <person name="Blachly J.S."/>
        </authorList>
    </citation>
    <scope>NUCLEOTIDE SEQUENCE [LARGE SCALE GENOMIC DNA]</scope>
    <source>
        <strain evidence="2">B95-8</strain>
        <tissue evidence="2">Cell line</tissue>
    </source>
</reference>
<evidence type="ECO:0000256" key="1">
    <source>
        <dbReference type="SAM" id="MobiDB-lite"/>
    </source>
</evidence>
<comment type="caution">
    <text evidence="2">The sequence shown here is derived from an EMBL/GenBank/DDBJ whole genome shotgun (WGS) entry which is preliminary data.</text>
</comment>
<dbReference type="Pfam" id="PF08629">
    <property type="entry name" value="PDE8"/>
    <property type="match status" value="1"/>
</dbReference>
<feature type="compositionally biased region" description="Basic and acidic residues" evidence="1">
    <location>
        <begin position="17"/>
        <end position="26"/>
    </location>
</feature>
<sequence>MDCAPSIHASESGTAHHSGEEAEDAPRPAAPPLSSGGSHLPQGQKTGLVESEPSDGRGKKDAACPAASVPWKHRMPGAARLRRLHQFPLQERVLQGNPHDILARPCNVQLV</sequence>
<accession>A0ABQ9VF37</accession>
<protein>
    <submittedName>
        <fullName evidence="2">Uncharacterized protein</fullName>
    </submittedName>
</protein>
<name>A0ABQ9VF37_SAGOE</name>
<proteinExistence type="predicted"/>
<feature type="region of interest" description="Disordered" evidence="1">
    <location>
        <begin position="1"/>
        <end position="70"/>
    </location>
</feature>